<sequence length="109" mass="12712">MVTVRSVDVVKEIDEMKDAHTPTSVKTYATFGLGSLFYQYHFECCVELPLADYKRRHDRVDGRVGRYGAVPMRQQCQRLLVRHFYVDVLSNFLKNGYFGNYDFFGKIVS</sequence>
<dbReference type="Proteomes" id="UP000299102">
    <property type="component" value="Unassembled WGS sequence"/>
</dbReference>
<keyword evidence="2" id="KW-1185">Reference proteome</keyword>
<dbReference type="EMBL" id="BGZK01000483">
    <property type="protein sequence ID" value="GBP46439.1"/>
    <property type="molecule type" value="Genomic_DNA"/>
</dbReference>
<evidence type="ECO:0000313" key="1">
    <source>
        <dbReference type="EMBL" id="GBP46439.1"/>
    </source>
</evidence>
<name>A0A4C1W7D1_EUMVA</name>
<reference evidence="1 2" key="1">
    <citation type="journal article" date="2019" name="Commun. Biol.">
        <title>The bagworm genome reveals a unique fibroin gene that provides high tensile strength.</title>
        <authorList>
            <person name="Kono N."/>
            <person name="Nakamura H."/>
            <person name="Ohtoshi R."/>
            <person name="Tomita M."/>
            <person name="Numata K."/>
            <person name="Arakawa K."/>
        </authorList>
    </citation>
    <scope>NUCLEOTIDE SEQUENCE [LARGE SCALE GENOMIC DNA]</scope>
</reference>
<dbReference type="AlphaFoldDB" id="A0A4C1W7D1"/>
<protein>
    <submittedName>
        <fullName evidence="1">Uncharacterized protein</fullName>
    </submittedName>
</protein>
<accession>A0A4C1W7D1</accession>
<organism evidence="1 2">
    <name type="scientific">Eumeta variegata</name>
    <name type="common">Bagworm moth</name>
    <name type="synonym">Eumeta japonica</name>
    <dbReference type="NCBI Taxonomy" id="151549"/>
    <lineage>
        <taxon>Eukaryota</taxon>
        <taxon>Metazoa</taxon>
        <taxon>Ecdysozoa</taxon>
        <taxon>Arthropoda</taxon>
        <taxon>Hexapoda</taxon>
        <taxon>Insecta</taxon>
        <taxon>Pterygota</taxon>
        <taxon>Neoptera</taxon>
        <taxon>Endopterygota</taxon>
        <taxon>Lepidoptera</taxon>
        <taxon>Glossata</taxon>
        <taxon>Ditrysia</taxon>
        <taxon>Tineoidea</taxon>
        <taxon>Psychidae</taxon>
        <taxon>Oiketicinae</taxon>
        <taxon>Eumeta</taxon>
    </lineage>
</organism>
<proteinExistence type="predicted"/>
<gene>
    <name evidence="1" type="ORF">EVAR_95139_1</name>
</gene>
<evidence type="ECO:0000313" key="2">
    <source>
        <dbReference type="Proteomes" id="UP000299102"/>
    </source>
</evidence>
<comment type="caution">
    <text evidence="1">The sequence shown here is derived from an EMBL/GenBank/DDBJ whole genome shotgun (WGS) entry which is preliminary data.</text>
</comment>